<reference evidence="3" key="1">
    <citation type="submission" date="2010-12" db="EMBL/GenBank/DDBJ databases">
        <title>Complete sequence of Desulfovibrio aespoeensis Aspo-2.</title>
        <authorList>
            <consortium name="US DOE Joint Genome Institute"/>
            <person name="Lucas S."/>
            <person name="Copeland A."/>
            <person name="Lapidus A."/>
            <person name="Cheng J.-F."/>
            <person name="Goodwin L."/>
            <person name="Pitluck S."/>
            <person name="Chertkov O."/>
            <person name="Misra M."/>
            <person name="Detter J.C."/>
            <person name="Han C."/>
            <person name="Tapia R."/>
            <person name="Land M."/>
            <person name="Hauser L."/>
            <person name="Kyrpides N."/>
            <person name="Ivanova N."/>
            <person name="Ovchinnikova G."/>
            <person name="Pedersen K."/>
            <person name="Jagevall S."/>
            <person name="Hazen T."/>
            <person name="Woyke T."/>
        </authorList>
    </citation>
    <scope>NUCLEOTIDE SEQUENCE [LARGE SCALE GENOMIC DNA]</scope>
    <source>
        <strain evidence="3">ATCC 700646 / DSM 10631 / Aspo-2</strain>
    </source>
</reference>
<dbReference type="AlphaFoldDB" id="E6VSK9"/>
<keyword evidence="1" id="KW-1133">Transmembrane helix</keyword>
<sequence length="139" mass="16155">MVILSSSHVRRTPAIRLLRAVIGAVAVALIIWGLSMAPYDIMRAERFRIYGETRTFGIVTAVRTEAGTRDGARFFIDYKYVDSDGLARHHTARLPHDLWLRYRPGSRVEVLFTRQRPELARVPHEIEPPFQLWLRRMLD</sequence>
<evidence type="ECO:0008006" key="4">
    <source>
        <dbReference type="Google" id="ProtNLM"/>
    </source>
</evidence>
<dbReference type="KEGG" id="das:Daes_0978"/>
<keyword evidence="1" id="KW-0812">Transmembrane</keyword>
<dbReference type="RefSeq" id="WP_013513925.1">
    <property type="nucleotide sequence ID" value="NC_014844.1"/>
</dbReference>
<evidence type="ECO:0000256" key="1">
    <source>
        <dbReference type="SAM" id="Phobius"/>
    </source>
</evidence>
<dbReference type="EMBL" id="CP002431">
    <property type="protein sequence ID" value="ADU61994.1"/>
    <property type="molecule type" value="Genomic_DNA"/>
</dbReference>
<dbReference type="Proteomes" id="UP000002191">
    <property type="component" value="Chromosome"/>
</dbReference>
<gene>
    <name evidence="2" type="ordered locus">Daes_0978</name>
</gene>
<protein>
    <recommendedName>
        <fullName evidence="4">DUF3592 domain-containing protein</fullName>
    </recommendedName>
</protein>
<dbReference type="HOGENOM" id="CLU_1872101_0_0_7"/>
<reference evidence="2 3" key="2">
    <citation type="journal article" date="2014" name="Genome Announc.">
        <title>Complete Genome Sequence of the Subsurface, Mesophilic Sulfate-Reducing Bacterium Desulfovibrio aespoeensis Aspo-2.</title>
        <authorList>
            <person name="Pedersen K."/>
            <person name="Bengtsson A."/>
            <person name="Edlund J."/>
            <person name="Rabe L."/>
            <person name="Hazen T."/>
            <person name="Chakraborty R."/>
            <person name="Goodwin L."/>
            <person name="Shapiro N."/>
        </authorList>
    </citation>
    <scope>NUCLEOTIDE SEQUENCE [LARGE SCALE GENOMIC DNA]</scope>
    <source>
        <strain evidence="3">ATCC 700646 / DSM 10631 / Aspo-2</strain>
    </source>
</reference>
<keyword evidence="1" id="KW-0472">Membrane</keyword>
<name>E6VSK9_PSEA9</name>
<proteinExistence type="predicted"/>
<organism evidence="2 3">
    <name type="scientific">Pseudodesulfovibrio aespoeensis (strain ATCC 700646 / DSM 10631 / Aspo-2)</name>
    <name type="common">Desulfovibrio aespoeensis</name>
    <dbReference type="NCBI Taxonomy" id="643562"/>
    <lineage>
        <taxon>Bacteria</taxon>
        <taxon>Pseudomonadati</taxon>
        <taxon>Thermodesulfobacteriota</taxon>
        <taxon>Desulfovibrionia</taxon>
        <taxon>Desulfovibrionales</taxon>
        <taxon>Desulfovibrionaceae</taxon>
    </lineage>
</organism>
<feature type="transmembrane region" description="Helical" evidence="1">
    <location>
        <begin position="20"/>
        <end position="39"/>
    </location>
</feature>
<evidence type="ECO:0000313" key="2">
    <source>
        <dbReference type="EMBL" id="ADU61994.1"/>
    </source>
</evidence>
<dbReference type="eggNOG" id="ENOG50318AV">
    <property type="taxonomic scope" value="Bacteria"/>
</dbReference>
<accession>E6VSK9</accession>
<dbReference type="OrthoDB" id="5458611at2"/>
<keyword evidence="3" id="KW-1185">Reference proteome</keyword>
<evidence type="ECO:0000313" key="3">
    <source>
        <dbReference type="Proteomes" id="UP000002191"/>
    </source>
</evidence>